<comment type="caution">
    <text evidence="1">The sequence shown here is derived from an EMBL/GenBank/DDBJ whole genome shotgun (WGS) entry which is preliminary data.</text>
</comment>
<dbReference type="Proteomes" id="UP001162483">
    <property type="component" value="Unassembled WGS sequence"/>
</dbReference>
<organism evidence="1 2">
    <name type="scientific">Staurois parvus</name>
    <dbReference type="NCBI Taxonomy" id="386267"/>
    <lineage>
        <taxon>Eukaryota</taxon>
        <taxon>Metazoa</taxon>
        <taxon>Chordata</taxon>
        <taxon>Craniata</taxon>
        <taxon>Vertebrata</taxon>
        <taxon>Euteleostomi</taxon>
        <taxon>Amphibia</taxon>
        <taxon>Batrachia</taxon>
        <taxon>Anura</taxon>
        <taxon>Neobatrachia</taxon>
        <taxon>Ranoidea</taxon>
        <taxon>Ranidae</taxon>
        <taxon>Staurois</taxon>
    </lineage>
</organism>
<keyword evidence="2" id="KW-1185">Reference proteome</keyword>
<proteinExistence type="predicted"/>
<feature type="non-terminal residue" evidence="1">
    <location>
        <position position="1"/>
    </location>
</feature>
<accession>A0ABN9BYT5</accession>
<evidence type="ECO:0000313" key="1">
    <source>
        <dbReference type="EMBL" id="CAI9552317.1"/>
    </source>
</evidence>
<protein>
    <submittedName>
        <fullName evidence="1">Uncharacterized protein</fullName>
    </submittedName>
</protein>
<gene>
    <name evidence="1" type="ORF">SPARVUS_LOCUS3865906</name>
</gene>
<sequence length="100" mass="11281">TSGVTLGSHLCGWCRCRSARKSVQPHHPHRELRTRGRVPLILMARRPHWKTQPYWETEVPVWAAFSKEVQGLLPCVSWGTGVLSNEWALMPVLNAARTAA</sequence>
<dbReference type="EMBL" id="CATNWA010006551">
    <property type="protein sequence ID" value="CAI9552317.1"/>
    <property type="molecule type" value="Genomic_DNA"/>
</dbReference>
<evidence type="ECO:0000313" key="2">
    <source>
        <dbReference type="Proteomes" id="UP001162483"/>
    </source>
</evidence>
<name>A0ABN9BYT5_9NEOB</name>
<reference evidence="1" key="1">
    <citation type="submission" date="2023-05" db="EMBL/GenBank/DDBJ databases">
        <authorList>
            <person name="Stuckert A."/>
        </authorList>
    </citation>
    <scope>NUCLEOTIDE SEQUENCE</scope>
</reference>